<dbReference type="STRING" id="929713.NIASO_13650"/>
<gene>
    <name evidence="1" type="ORF">NIASO_13650</name>
</gene>
<accession>W0F8R2</accession>
<dbReference type="Proteomes" id="UP000003586">
    <property type="component" value="Chromosome"/>
</dbReference>
<keyword evidence="2" id="KW-1185">Reference proteome</keyword>
<sequence length="37" mass="4492">MPFPFVKVTKFIVKRRIPVKIVCREISFMISLMPYYL</sequence>
<reference evidence="1 2" key="1">
    <citation type="submission" date="2013-12" db="EMBL/GenBank/DDBJ databases">
        <authorList>
            <consortium name="DOE Joint Genome Institute"/>
            <person name="Eisen J."/>
            <person name="Huntemann M."/>
            <person name="Han J."/>
            <person name="Chen A."/>
            <person name="Kyrpides N."/>
            <person name="Mavromatis K."/>
            <person name="Markowitz V."/>
            <person name="Palaniappan K."/>
            <person name="Ivanova N."/>
            <person name="Schaumberg A."/>
            <person name="Pati A."/>
            <person name="Liolios K."/>
            <person name="Nordberg H.P."/>
            <person name="Cantor M.N."/>
            <person name="Hua S.X."/>
            <person name="Woyke T."/>
        </authorList>
    </citation>
    <scope>NUCLEOTIDE SEQUENCE [LARGE SCALE GENOMIC DNA]</scope>
    <source>
        <strain evidence="2">DSM 19437</strain>
    </source>
</reference>
<evidence type="ECO:0000313" key="2">
    <source>
        <dbReference type="Proteomes" id="UP000003586"/>
    </source>
</evidence>
<evidence type="ECO:0000313" key="1">
    <source>
        <dbReference type="EMBL" id="AHF17751.1"/>
    </source>
</evidence>
<proteinExistence type="predicted"/>
<name>W0F8R2_9BACT</name>
<organism evidence="1 2">
    <name type="scientific">Niabella soli DSM 19437</name>
    <dbReference type="NCBI Taxonomy" id="929713"/>
    <lineage>
        <taxon>Bacteria</taxon>
        <taxon>Pseudomonadati</taxon>
        <taxon>Bacteroidota</taxon>
        <taxon>Chitinophagia</taxon>
        <taxon>Chitinophagales</taxon>
        <taxon>Chitinophagaceae</taxon>
        <taxon>Niabella</taxon>
    </lineage>
</organism>
<dbReference type="KEGG" id="nso:NIASO_13650"/>
<protein>
    <submittedName>
        <fullName evidence="1">Uncharacterized protein</fullName>
    </submittedName>
</protein>
<dbReference type="AlphaFoldDB" id="W0F8R2"/>
<dbReference type="HOGENOM" id="CLU_3346371_0_0_10"/>
<dbReference type="EMBL" id="CP007035">
    <property type="protein sequence ID" value="AHF17751.1"/>
    <property type="molecule type" value="Genomic_DNA"/>
</dbReference>